<reference evidence="3" key="1">
    <citation type="submission" date="2019-10" db="EMBL/GenBank/DDBJ databases">
        <authorList>
            <person name="Zhang R."/>
            <person name="Pan Y."/>
            <person name="Wang J."/>
            <person name="Ma R."/>
            <person name="Yu S."/>
        </authorList>
    </citation>
    <scope>NUCLEOTIDE SEQUENCE</scope>
    <source>
        <strain evidence="3">LA-IB0</strain>
        <tissue evidence="3">Leaf</tissue>
    </source>
</reference>
<keyword evidence="4" id="KW-1185">Reference proteome</keyword>
<dbReference type="Pfam" id="PF05004">
    <property type="entry name" value="IFRD"/>
    <property type="match status" value="1"/>
</dbReference>
<feature type="domain" description="Interferon-related developmental regulator N-terminal" evidence="2">
    <location>
        <begin position="2"/>
        <end position="237"/>
    </location>
</feature>
<evidence type="ECO:0000256" key="1">
    <source>
        <dbReference type="ARBA" id="ARBA00008828"/>
    </source>
</evidence>
<dbReference type="InterPro" id="IPR011989">
    <property type="entry name" value="ARM-like"/>
</dbReference>
<dbReference type="Gene3D" id="1.25.10.10">
    <property type="entry name" value="Leucine-rich Repeat Variant"/>
    <property type="match status" value="1"/>
</dbReference>
<dbReference type="PANTHER" id="PTHR12354">
    <property type="entry name" value="INTERFERON-RELATED DEVELOPMENTAL REGULATOR"/>
    <property type="match status" value="1"/>
</dbReference>
<organism evidence="3 4">
    <name type="scientific">Buddleja alternifolia</name>
    <dbReference type="NCBI Taxonomy" id="168488"/>
    <lineage>
        <taxon>Eukaryota</taxon>
        <taxon>Viridiplantae</taxon>
        <taxon>Streptophyta</taxon>
        <taxon>Embryophyta</taxon>
        <taxon>Tracheophyta</taxon>
        <taxon>Spermatophyta</taxon>
        <taxon>Magnoliopsida</taxon>
        <taxon>eudicotyledons</taxon>
        <taxon>Gunneridae</taxon>
        <taxon>Pentapetalae</taxon>
        <taxon>asterids</taxon>
        <taxon>lamiids</taxon>
        <taxon>Lamiales</taxon>
        <taxon>Scrophulariaceae</taxon>
        <taxon>Buddlejeae</taxon>
        <taxon>Buddleja</taxon>
    </lineage>
</organism>
<proteinExistence type="inferred from homology"/>
<evidence type="ECO:0000313" key="4">
    <source>
        <dbReference type="Proteomes" id="UP000826271"/>
    </source>
</evidence>
<dbReference type="InterPro" id="IPR007701">
    <property type="entry name" value="Interferon-rel_develop_reg_N"/>
</dbReference>
<comment type="caution">
    <text evidence="3">The sequence shown here is derived from an EMBL/GenBank/DDBJ whole genome shotgun (WGS) entry which is preliminary data.</text>
</comment>
<dbReference type="AlphaFoldDB" id="A0AAV6W389"/>
<dbReference type="InterPro" id="IPR016024">
    <property type="entry name" value="ARM-type_fold"/>
</dbReference>
<name>A0AAV6W389_9LAMI</name>
<evidence type="ECO:0000259" key="2">
    <source>
        <dbReference type="Pfam" id="PF05004"/>
    </source>
</evidence>
<comment type="similarity">
    <text evidence="1">Belongs to the IFRD family.</text>
</comment>
<protein>
    <recommendedName>
        <fullName evidence="2">Interferon-related developmental regulator N-terminal domain-containing protein</fullName>
    </recommendedName>
</protein>
<dbReference type="Proteomes" id="UP000826271">
    <property type="component" value="Unassembled WGS sequence"/>
</dbReference>
<dbReference type="SUPFAM" id="SSF48371">
    <property type="entry name" value="ARM repeat"/>
    <property type="match status" value="1"/>
</dbReference>
<evidence type="ECO:0000313" key="3">
    <source>
        <dbReference type="EMBL" id="KAG8364194.1"/>
    </source>
</evidence>
<dbReference type="PANTHER" id="PTHR12354:SF1">
    <property type="entry name" value="INTERFERON-RELATED DEVELOPMENTAL REGULATOR 1"/>
    <property type="match status" value="1"/>
</dbReference>
<gene>
    <name evidence="3" type="ORF">BUALT_Bualt19G0102900</name>
</gene>
<sequence>MDRFLDDLFAKRGSTREEALSSIINGLSINYRHPFAEKNFATLLYRFLNSFKKGSAKEIVLASRALGLLAITIGCGDNAHELYNESLPLISKALKSKTDSSLLSMIDCLAIVTFVGANDSEETESSMQMIWHFIHSNIGENIVVKKHSPVVLSAAISAWSLLLTTLNGWSLNHNYWKGAISYFLGLLEEDDQSVCVAAGEALALICEVGIEKFISNNNTYDECSLNEKGKNILNENLSLQELQEIVSNHATRLLKQSALQSAATRTLNGWNNFSLNILEVLEGGCFDEIALKIG</sequence>
<dbReference type="InterPro" id="IPR039777">
    <property type="entry name" value="IFRD"/>
</dbReference>
<dbReference type="EMBL" id="WHWC01000019">
    <property type="protein sequence ID" value="KAG8364194.1"/>
    <property type="molecule type" value="Genomic_DNA"/>
</dbReference>
<accession>A0AAV6W389</accession>